<dbReference type="EMBL" id="PNGG01000001">
    <property type="protein sequence ID" value="PMC20483.1"/>
    <property type="molecule type" value="Genomic_DNA"/>
</dbReference>
<dbReference type="Proteomes" id="UP000235748">
    <property type="component" value="Unassembled WGS sequence"/>
</dbReference>
<proteinExistence type="predicted"/>
<sequence>MEIKYPLDENQEQYFAATHKDAVQGIDLDGLENSVAELQNDNNKINSNIDELMEFKDTIIGDTGWVDIGILPSIDKNSRFGSDGFSCAIREMRVGNIRMKSIRLNLSKAPHNVQIAQLPIGFITKNQYFNAATNGNVHPIRIAMETDGKVKTYINKDNQDRNDLWIYQQFTWIE</sequence>
<feature type="coiled-coil region" evidence="1">
    <location>
        <begin position="28"/>
        <end position="55"/>
    </location>
</feature>
<accession>A0A2N6QLG2</accession>
<protein>
    <submittedName>
        <fullName evidence="2">Uncharacterized protein</fullName>
    </submittedName>
</protein>
<evidence type="ECO:0000313" key="2">
    <source>
        <dbReference type="EMBL" id="PMC20483.1"/>
    </source>
</evidence>
<dbReference type="RefSeq" id="WP_049408518.1">
    <property type="nucleotide sequence ID" value="NZ_CP085279.1"/>
</dbReference>
<evidence type="ECO:0000313" key="3">
    <source>
        <dbReference type="Proteomes" id="UP000235748"/>
    </source>
</evidence>
<comment type="caution">
    <text evidence="2">The sequence shown here is derived from an EMBL/GenBank/DDBJ whole genome shotgun (WGS) entry which is preliminary data.</text>
</comment>
<evidence type="ECO:0000256" key="1">
    <source>
        <dbReference type="SAM" id="Coils"/>
    </source>
</evidence>
<gene>
    <name evidence="2" type="ORF">CJ235_02085</name>
</gene>
<keyword evidence="1" id="KW-0175">Coiled coil</keyword>
<dbReference type="AlphaFoldDB" id="A0A2N6QLG2"/>
<reference evidence="2 3" key="1">
    <citation type="submission" date="2017-09" db="EMBL/GenBank/DDBJ databases">
        <title>Bacterial strain isolated from the female urinary microbiota.</title>
        <authorList>
            <person name="Thomas-White K."/>
            <person name="Kumar N."/>
            <person name="Forster S."/>
            <person name="Putonti C."/>
            <person name="Lawley T."/>
            <person name="Wolfe A.J."/>
        </authorList>
    </citation>
    <scope>NUCLEOTIDE SEQUENCE [LARGE SCALE GENOMIC DNA]</scope>
    <source>
        <strain evidence="2 3">UMB0834</strain>
    </source>
</reference>
<organism evidence="2 3">
    <name type="scientific">Staphylococcus pettenkoferi</name>
    <dbReference type="NCBI Taxonomy" id="170573"/>
    <lineage>
        <taxon>Bacteria</taxon>
        <taxon>Bacillati</taxon>
        <taxon>Bacillota</taxon>
        <taxon>Bacilli</taxon>
        <taxon>Bacillales</taxon>
        <taxon>Staphylococcaceae</taxon>
        <taxon>Staphylococcus</taxon>
    </lineage>
</organism>
<name>A0A2N6QLG2_9STAP</name>